<comment type="caution">
    <text evidence="3">The sequence shown here is derived from an EMBL/GenBank/DDBJ whole genome shotgun (WGS) entry which is preliminary data.</text>
</comment>
<reference evidence="4" key="1">
    <citation type="journal article" date="2017" name="bioRxiv">
        <title>Comparative analysis of the genomes of Stylophora pistillata and Acropora digitifera provides evidence for extensive differences between species of corals.</title>
        <authorList>
            <person name="Voolstra C.R."/>
            <person name="Li Y."/>
            <person name="Liew Y.J."/>
            <person name="Baumgarten S."/>
            <person name="Zoccola D."/>
            <person name="Flot J.-F."/>
            <person name="Tambutte S."/>
            <person name="Allemand D."/>
            <person name="Aranda M."/>
        </authorList>
    </citation>
    <scope>NUCLEOTIDE SEQUENCE [LARGE SCALE GENOMIC DNA]</scope>
</reference>
<dbReference type="Pfam" id="PF00078">
    <property type="entry name" value="RVT_1"/>
    <property type="match status" value="1"/>
</dbReference>
<dbReference type="SUPFAM" id="SSF56672">
    <property type="entry name" value="DNA/RNA polymerases"/>
    <property type="match status" value="1"/>
</dbReference>
<dbReference type="Proteomes" id="UP000225706">
    <property type="component" value="Unassembled WGS sequence"/>
</dbReference>
<keyword evidence="3" id="KW-0695">RNA-directed DNA polymerase</keyword>
<keyword evidence="3" id="KW-0808">Transferase</keyword>
<evidence type="ECO:0000313" key="4">
    <source>
        <dbReference type="Proteomes" id="UP000225706"/>
    </source>
</evidence>
<dbReference type="AlphaFoldDB" id="A0A2B4REU2"/>
<evidence type="ECO:0000259" key="2">
    <source>
        <dbReference type="PROSITE" id="PS50878"/>
    </source>
</evidence>
<keyword evidence="4" id="KW-1185">Reference proteome</keyword>
<organism evidence="3 4">
    <name type="scientific">Stylophora pistillata</name>
    <name type="common">Smooth cauliflower coral</name>
    <dbReference type="NCBI Taxonomy" id="50429"/>
    <lineage>
        <taxon>Eukaryota</taxon>
        <taxon>Metazoa</taxon>
        <taxon>Cnidaria</taxon>
        <taxon>Anthozoa</taxon>
        <taxon>Hexacorallia</taxon>
        <taxon>Scleractinia</taxon>
        <taxon>Astrocoeniina</taxon>
        <taxon>Pocilloporidae</taxon>
        <taxon>Stylophora</taxon>
    </lineage>
</organism>
<name>A0A2B4REU2_STYPI</name>
<dbReference type="OrthoDB" id="2371919at2759"/>
<sequence length="592" mass="64836">MLIKGTSSDDASATSIPVTRDGIISLIKNKVTETLKRALSDILRIAFMTDPDGFQAKEVGAQPQPKKAKADDSETPVSVVSGRSDKYYAPAQYPDIKGTNDFVVSPVMQSGMKEDIERVYGLSQTKDLFIFDEGLAAKQASFISVRPLVSALQALEPTGEVNVDEDVLSGPDPDHIKALIEDAIVLLGNAHCRLNSWRQQHFAYTFPFNWKEAEVIPILRDGDHEKAVNNRPIAMLAVVSKVFERIVLNQFRAYLTKNNRLTTHQSGNKTAHSTETLNILLTDNIFEAMDKKLITALVLLDLSKAFDSIDHARLLHKLFTIGASHSTVKWFKSYLTGRMQYERVGSANSDALPITHGVPQGAILSPLLFCIYLNDLPTAPTFCNLESYVDDSEMFMSFPLVELDAAIEKLEQDLYSVAQWCFRPCNIVEQMDIIHSYTDCDAASNSEEDTRGSGNLSTNSSKLARPVLVSVTTGDVDGHPCHSSNVGEECISPVRPGSETPIVENNEASGMASFRECCRAGGLPPQVCDILMASWREGTKKRYEGPRKLWTSGIDAQYTGPSTRAAATSMAADSGVPLEDIIAAADFITSLS</sequence>
<feature type="domain" description="Reverse transcriptase" evidence="2">
    <location>
        <begin position="199"/>
        <end position="457"/>
    </location>
</feature>
<proteinExistence type="predicted"/>
<dbReference type="STRING" id="50429.A0A2B4REU2"/>
<evidence type="ECO:0000313" key="3">
    <source>
        <dbReference type="EMBL" id="PFX14795.1"/>
    </source>
</evidence>
<gene>
    <name evidence="3" type="primary">RTase</name>
    <name evidence="3" type="ORF">AWC38_SpisGene21026</name>
</gene>
<protein>
    <submittedName>
        <fullName evidence="3">Putative RNA-directed DNA polymerase from transposon BS</fullName>
    </submittedName>
</protein>
<dbReference type="EMBL" id="LSMT01000728">
    <property type="protein sequence ID" value="PFX14795.1"/>
    <property type="molecule type" value="Genomic_DNA"/>
</dbReference>
<feature type="region of interest" description="Disordered" evidence="1">
    <location>
        <begin position="56"/>
        <end position="79"/>
    </location>
</feature>
<dbReference type="InterPro" id="IPR043502">
    <property type="entry name" value="DNA/RNA_pol_sf"/>
</dbReference>
<dbReference type="CDD" id="cd01650">
    <property type="entry name" value="RT_nLTR_like"/>
    <property type="match status" value="1"/>
</dbReference>
<evidence type="ECO:0000256" key="1">
    <source>
        <dbReference type="SAM" id="MobiDB-lite"/>
    </source>
</evidence>
<accession>A0A2B4REU2</accession>
<dbReference type="InterPro" id="IPR000477">
    <property type="entry name" value="RT_dom"/>
</dbReference>
<dbReference type="PANTHER" id="PTHR33332">
    <property type="entry name" value="REVERSE TRANSCRIPTASE DOMAIN-CONTAINING PROTEIN"/>
    <property type="match status" value="1"/>
</dbReference>
<dbReference type="GO" id="GO:0003964">
    <property type="term" value="F:RNA-directed DNA polymerase activity"/>
    <property type="evidence" value="ECO:0007669"/>
    <property type="project" value="UniProtKB-KW"/>
</dbReference>
<dbReference type="PROSITE" id="PS50878">
    <property type="entry name" value="RT_POL"/>
    <property type="match status" value="1"/>
</dbReference>
<keyword evidence="3" id="KW-0548">Nucleotidyltransferase</keyword>